<feature type="chain" id="PRO_5003484703" description="Lipocalin-like domain-containing protein" evidence="1">
    <location>
        <begin position="25"/>
        <end position="159"/>
    </location>
</feature>
<feature type="signal peptide" evidence="1">
    <location>
        <begin position="1"/>
        <end position="24"/>
    </location>
</feature>
<organism evidence="2 3">
    <name type="scientific">Paraprevotella clara YIT 11840</name>
    <dbReference type="NCBI Taxonomy" id="762968"/>
    <lineage>
        <taxon>Bacteria</taxon>
        <taxon>Pseudomonadati</taxon>
        <taxon>Bacteroidota</taxon>
        <taxon>Bacteroidia</taxon>
        <taxon>Bacteroidales</taxon>
        <taxon>Prevotellaceae</taxon>
        <taxon>Paraprevotella</taxon>
    </lineage>
</organism>
<dbReference type="OrthoDB" id="1100285at2"/>
<dbReference type="Proteomes" id="UP000003598">
    <property type="component" value="Unassembled WGS sequence"/>
</dbReference>
<dbReference type="PROSITE" id="PS51257">
    <property type="entry name" value="PROKAR_LIPOPROTEIN"/>
    <property type="match status" value="1"/>
</dbReference>
<evidence type="ECO:0000313" key="2">
    <source>
        <dbReference type="EMBL" id="EHG98983.1"/>
    </source>
</evidence>
<dbReference type="CDD" id="cd11379">
    <property type="entry name" value="DUF4425"/>
    <property type="match status" value="1"/>
</dbReference>
<sequence length="159" mass="17461">MKRIKLSVWSIMVLCLSLALVSCGDDDHKNDHHGMRTGIHKIVVEQSGNTEDFEVNLVFGATNVNGPARLYDENGEYLGDSYSVGKMKSNRVSCQTGQDGFFMTCSGSATSTSEESGKQLKVTIIAYVNGEETNRLVKEYTTQGEILMENFSLSTTSVE</sequence>
<reference evidence="2 3" key="1">
    <citation type="submission" date="2011-03" db="EMBL/GenBank/DDBJ databases">
        <authorList>
            <person name="Weinstock G."/>
            <person name="Sodergren E."/>
            <person name="Clifton S."/>
            <person name="Fulton L."/>
            <person name="Fulton B."/>
            <person name="Courtney L."/>
            <person name="Fronick C."/>
            <person name="Harrison M."/>
            <person name="Strong C."/>
            <person name="Farmer C."/>
            <person name="Delahaunty K."/>
            <person name="Markovic C."/>
            <person name="Hall O."/>
            <person name="Minx P."/>
            <person name="Tomlinson C."/>
            <person name="Mitreva M."/>
            <person name="Hou S."/>
            <person name="Chen J."/>
            <person name="Wollam A."/>
            <person name="Pepin K.H."/>
            <person name="Johnson M."/>
            <person name="Bhonagiri V."/>
            <person name="Zhang X."/>
            <person name="Suruliraj S."/>
            <person name="Warren W."/>
            <person name="Chinwalla A."/>
            <person name="Mardis E.R."/>
            <person name="Wilson R.K."/>
        </authorList>
    </citation>
    <scope>NUCLEOTIDE SEQUENCE [LARGE SCALE GENOMIC DNA]</scope>
    <source>
        <strain evidence="2 3">YIT 11840</strain>
    </source>
</reference>
<keyword evidence="1" id="KW-0732">Signal</keyword>
<accession>G5SUR6</accession>
<proteinExistence type="predicted"/>
<dbReference type="RefSeq" id="WP_008622158.1">
    <property type="nucleotide sequence ID" value="NZ_JH376618.1"/>
</dbReference>
<evidence type="ECO:0000313" key="3">
    <source>
        <dbReference type="Proteomes" id="UP000003598"/>
    </source>
</evidence>
<dbReference type="eggNOG" id="ENOG5033XQR">
    <property type="taxonomic scope" value="Bacteria"/>
</dbReference>
<comment type="caution">
    <text evidence="2">The sequence shown here is derived from an EMBL/GenBank/DDBJ whole genome shotgun (WGS) entry which is preliminary data.</text>
</comment>
<dbReference type="AlphaFoldDB" id="G5SUR6"/>
<dbReference type="InterPro" id="IPR025219">
    <property type="entry name" value="PLCC"/>
</dbReference>
<keyword evidence="3" id="KW-1185">Reference proteome</keyword>
<gene>
    <name evidence="2" type="ORF">HMPREF9441_03127</name>
</gene>
<evidence type="ECO:0000256" key="1">
    <source>
        <dbReference type="SAM" id="SignalP"/>
    </source>
</evidence>
<dbReference type="HOGENOM" id="CLU_1553802_0_0_10"/>
<dbReference type="PATRIC" id="fig|762968.3.peg.2761"/>
<dbReference type="Gene3D" id="2.60.60.60">
    <property type="match status" value="1"/>
</dbReference>
<protein>
    <recommendedName>
        <fullName evidence="4">Lipocalin-like domain-containing protein</fullName>
    </recommendedName>
</protein>
<name>G5SUR6_9BACT</name>
<dbReference type="EMBL" id="AFFY01000047">
    <property type="protein sequence ID" value="EHG98983.1"/>
    <property type="molecule type" value="Genomic_DNA"/>
</dbReference>
<dbReference type="GeneID" id="93558402"/>
<evidence type="ECO:0008006" key="4">
    <source>
        <dbReference type="Google" id="ProtNLM"/>
    </source>
</evidence>
<dbReference type="Pfam" id="PF14466">
    <property type="entry name" value="PLCC"/>
    <property type="match status" value="1"/>
</dbReference>